<dbReference type="Pfam" id="PF12006">
    <property type="entry name" value="DUF3500"/>
    <property type="match status" value="1"/>
</dbReference>
<evidence type="ECO:0000313" key="2">
    <source>
        <dbReference type="EMBL" id="BAU95049.1"/>
    </source>
</evidence>
<protein>
    <submittedName>
        <fullName evidence="2">Uncharacterized protein</fullName>
    </submittedName>
</protein>
<keyword evidence="3" id="KW-1185">Reference proteome</keyword>
<feature type="compositionally biased region" description="Polar residues" evidence="1">
    <location>
        <begin position="310"/>
        <end position="321"/>
    </location>
</feature>
<accession>A0A160PMP9</accession>
<dbReference type="AlphaFoldDB" id="A0A160PMP9"/>
<sequence length="321" mass="34409">MTLLNSRRAAGAFATTLVASTLGLGGCSSVTSSATSSSEPPARVAAAMQTTNGETSISNEPSFNAARETSLTALGFMDYLDEEQRAALLGDGLDISTLSWANQLTALRVLESLFNENAYQLVSAVIQHVAQEPGDDPHHFLKFSTEPSTENSWEMTLDGPTVGLRVSFDPSGQISFKDAHLGLSPAEVVSISEALDTDYSRSPIKQTAEQLIGSLNDTQQAALEGSGLRGSQLSELQKNMFMKMTSNWIAPANGDSGSVQQEEIADTIDDTYIIWDEEDDGSAYFEVKGPEVEFSYKESLNEGEELSAQGVPNIQSTFQAP</sequence>
<name>A0A160PMP9_9CORY</name>
<organism evidence="2 3">
    <name type="scientific">Corynebacterium suranareeae</name>
    <dbReference type="NCBI Taxonomy" id="2506452"/>
    <lineage>
        <taxon>Bacteria</taxon>
        <taxon>Bacillati</taxon>
        <taxon>Actinomycetota</taxon>
        <taxon>Actinomycetes</taxon>
        <taxon>Mycobacteriales</taxon>
        <taxon>Corynebacteriaceae</taxon>
        <taxon>Corynebacterium</taxon>
    </lineage>
</organism>
<gene>
    <name evidence="2" type="ORF">N24_0787</name>
</gene>
<dbReference type="EMBL" id="AP017369">
    <property type="protein sequence ID" value="BAU95049.1"/>
    <property type="molecule type" value="Genomic_DNA"/>
</dbReference>
<dbReference type="InterPro" id="IPR021889">
    <property type="entry name" value="DUF3500"/>
</dbReference>
<evidence type="ECO:0000256" key="1">
    <source>
        <dbReference type="SAM" id="MobiDB-lite"/>
    </source>
</evidence>
<feature type="region of interest" description="Disordered" evidence="1">
    <location>
        <begin position="299"/>
        <end position="321"/>
    </location>
</feature>
<dbReference type="PROSITE" id="PS51257">
    <property type="entry name" value="PROKAR_LIPOPROTEIN"/>
    <property type="match status" value="1"/>
</dbReference>
<reference evidence="2 3" key="1">
    <citation type="submission" date="2016-02" db="EMBL/GenBank/DDBJ databases">
        <title>Corynebacterium glutamicum N24 whole genome sequencing project.</title>
        <authorList>
            <person name="Matsutani M."/>
            <person name="Nangtapong N."/>
            <person name="Yakushi T."/>
            <person name="Matsushita K."/>
        </authorList>
    </citation>
    <scope>NUCLEOTIDE SEQUENCE [LARGE SCALE GENOMIC DNA]</scope>
    <source>
        <strain evidence="2 3">N24</strain>
    </source>
</reference>
<dbReference type="KEGG" id="csur:N24_0787"/>
<proteinExistence type="predicted"/>
<evidence type="ECO:0000313" key="3">
    <source>
        <dbReference type="Proteomes" id="UP000218244"/>
    </source>
</evidence>
<dbReference type="Proteomes" id="UP000218244">
    <property type="component" value="Chromosome"/>
</dbReference>